<keyword evidence="1" id="KW-1133">Transmembrane helix</keyword>
<reference evidence="2 3" key="1">
    <citation type="submission" date="2021-01" db="EMBL/GenBank/DDBJ databases">
        <title>Whole genome shotgun sequence of Catellatospora coxensis NBRC 107359.</title>
        <authorList>
            <person name="Komaki H."/>
            <person name="Tamura T."/>
        </authorList>
    </citation>
    <scope>NUCLEOTIDE SEQUENCE [LARGE SCALE GENOMIC DNA]</scope>
    <source>
        <strain evidence="2 3">NBRC 107359</strain>
    </source>
</reference>
<dbReference type="EMBL" id="BONI01000018">
    <property type="protein sequence ID" value="GIG05967.1"/>
    <property type="molecule type" value="Genomic_DNA"/>
</dbReference>
<feature type="transmembrane region" description="Helical" evidence="1">
    <location>
        <begin position="73"/>
        <end position="93"/>
    </location>
</feature>
<sequence>MLWVTWRQHRAELLVAALLLAGVAIPLLVTGAAMHAEYTTDGVAACVAAPDGTGCGRLVAAFLDRHSEWGNRFIWATLLPALVGVFVGAPLLAREFEQGTWRLAFTQSVTRTRWLLTRLALVGAGVAVLALTLSALLTWWRGPLDAIDGHRLRTTSFVVAAPSLVAATLFAFAVGVLAGALLRRTIAAMGATLACYLAVRLPVEEAVRPYLLSPLVRITEPGGTADTGWRPETEWVVANGWMDATGHRLTDREEVAITREVYGNSDAVYGAGTPIERYLADHGLRHYTEYHPAGSFLPMQLVEAAAFLGLAAVLLAAAVWIVRRRTA</sequence>
<feature type="transmembrane region" description="Helical" evidence="1">
    <location>
        <begin position="12"/>
        <end position="34"/>
    </location>
</feature>
<dbReference type="RefSeq" id="WP_203692350.1">
    <property type="nucleotide sequence ID" value="NZ_BAAALC010000024.1"/>
</dbReference>
<proteinExistence type="predicted"/>
<dbReference type="AlphaFoldDB" id="A0A8J3KN02"/>
<protein>
    <submittedName>
        <fullName evidence="2">Transporter</fullName>
    </submittedName>
</protein>
<name>A0A8J3KN02_9ACTN</name>
<evidence type="ECO:0000313" key="2">
    <source>
        <dbReference type="EMBL" id="GIG05967.1"/>
    </source>
</evidence>
<keyword evidence="1" id="KW-0472">Membrane</keyword>
<dbReference type="Proteomes" id="UP000630887">
    <property type="component" value="Unassembled WGS sequence"/>
</dbReference>
<evidence type="ECO:0000256" key="1">
    <source>
        <dbReference type="SAM" id="Phobius"/>
    </source>
</evidence>
<feature type="transmembrane region" description="Helical" evidence="1">
    <location>
        <begin position="304"/>
        <end position="322"/>
    </location>
</feature>
<keyword evidence="1" id="KW-0812">Transmembrane</keyword>
<organism evidence="2 3">
    <name type="scientific">Catellatospora coxensis</name>
    <dbReference type="NCBI Taxonomy" id="310354"/>
    <lineage>
        <taxon>Bacteria</taxon>
        <taxon>Bacillati</taxon>
        <taxon>Actinomycetota</taxon>
        <taxon>Actinomycetes</taxon>
        <taxon>Micromonosporales</taxon>
        <taxon>Micromonosporaceae</taxon>
        <taxon>Catellatospora</taxon>
    </lineage>
</organism>
<feature type="transmembrane region" description="Helical" evidence="1">
    <location>
        <begin position="157"/>
        <end position="178"/>
    </location>
</feature>
<feature type="transmembrane region" description="Helical" evidence="1">
    <location>
        <begin position="114"/>
        <end position="137"/>
    </location>
</feature>
<evidence type="ECO:0000313" key="3">
    <source>
        <dbReference type="Proteomes" id="UP000630887"/>
    </source>
</evidence>
<keyword evidence="3" id="KW-1185">Reference proteome</keyword>
<gene>
    <name evidence="2" type="ORF">Cco03nite_26670</name>
</gene>
<feature type="transmembrane region" description="Helical" evidence="1">
    <location>
        <begin position="185"/>
        <end position="203"/>
    </location>
</feature>
<comment type="caution">
    <text evidence="2">The sequence shown here is derived from an EMBL/GenBank/DDBJ whole genome shotgun (WGS) entry which is preliminary data.</text>
</comment>
<accession>A0A8J3KN02</accession>